<proteinExistence type="predicted"/>
<dbReference type="Proteomes" id="UP001501585">
    <property type="component" value="Unassembled WGS sequence"/>
</dbReference>
<reference evidence="2" key="1">
    <citation type="journal article" date="2019" name="Int. J. Syst. Evol. Microbiol.">
        <title>The Global Catalogue of Microorganisms (GCM) 10K type strain sequencing project: providing services to taxonomists for standard genome sequencing and annotation.</title>
        <authorList>
            <consortium name="The Broad Institute Genomics Platform"/>
            <consortium name="The Broad Institute Genome Sequencing Center for Infectious Disease"/>
            <person name="Wu L."/>
            <person name="Ma J."/>
        </authorList>
    </citation>
    <scope>NUCLEOTIDE SEQUENCE [LARGE SCALE GENOMIC DNA]</scope>
    <source>
        <strain evidence="2">JCM 15313</strain>
    </source>
</reference>
<protein>
    <submittedName>
        <fullName evidence="1">Uncharacterized protein</fullName>
    </submittedName>
</protein>
<comment type="caution">
    <text evidence="1">The sequence shown here is derived from an EMBL/GenBank/DDBJ whole genome shotgun (WGS) entry which is preliminary data.</text>
</comment>
<evidence type="ECO:0000313" key="2">
    <source>
        <dbReference type="Proteomes" id="UP001501585"/>
    </source>
</evidence>
<dbReference type="RefSeq" id="WP_344165787.1">
    <property type="nucleotide sequence ID" value="NZ_BAAAPC010000039.1"/>
</dbReference>
<evidence type="ECO:0000313" key="1">
    <source>
        <dbReference type="EMBL" id="GAA2017622.1"/>
    </source>
</evidence>
<sequence>MHKIEVNSYLREQDGTLVPVADWCKGIDDSYYIEGAIEIFVDGRTFMDIALWDYVDQLWAYILNILVDLRTEKIARTYFPDQPIELSFRRVGHGRLLATLEVNKSDIRTVNADEAEFTEALLSGASHFFNRMHEILPGAYTTQLDKIDNLRN</sequence>
<gene>
    <name evidence="1" type="ORF">GCM10009799_52010</name>
</gene>
<name>A0ABN2TS61_9ACTN</name>
<accession>A0ABN2TS61</accession>
<dbReference type="EMBL" id="BAAAPC010000039">
    <property type="protein sequence ID" value="GAA2017622.1"/>
    <property type="molecule type" value="Genomic_DNA"/>
</dbReference>
<keyword evidence="2" id="KW-1185">Reference proteome</keyword>
<organism evidence="1 2">
    <name type="scientific">Nocardiopsis rhodophaea</name>
    <dbReference type="NCBI Taxonomy" id="280238"/>
    <lineage>
        <taxon>Bacteria</taxon>
        <taxon>Bacillati</taxon>
        <taxon>Actinomycetota</taxon>
        <taxon>Actinomycetes</taxon>
        <taxon>Streptosporangiales</taxon>
        <taxon>Nocardiopsidaceae</taxon>
        <taxon>Nocardiopsis</taxon>
    </lineage>
</organism>